<evidence type="ECO:0000313" key="1">
    <source>
        <dbReference type="EMBL" id="TYS61824.1"/>
    </source>
</evidence>
<proteinExistence type="predicted"/>
<accession>A0A5D4SI50</accession>
<evidence type="ECO:0000313" key="2">
    <source>
        <dbReference type="Proteomes" id="UP000323732"/>
    </source>
</evidence>
<gene>
    <name evidence="1" type="ORF">FZD47_17135</name>
</gene>
<name>A0A5D4SI50_9BACI</name>
<dbReference type="AlphaFoldDB" id="A0A5D4SI50"/>
<dbReference type="RefSeq" id="WP_094768807.1">
    <property type="nucleotide sequence ID" value="NZ_JAIVAO010000006.1"/>
</dbReference>
<sequence length="166" mass="18676">MLGIKNYKPVFYGDSLEFIKNHGNRLRSMVNKNLCGMWTVHEVSSGEFWGDCPVVLLIGGQQLEFCSFKDQIAVSWNAIDVNESIIWYGSWDLRLEWRKNAIKGTSALTGSPVEGADLIETAQRGHSSTLKGLGLKTAKGYISLFNEFDETVLAFKKNEECLYTEI</sequence>
<reference evidence="1 2" key="1">
    <citation type="submission" date="2019-08" db="EMBL/GenBank/DDBJ databases">
        <title>Bacillus genomes from the desert of Cuatro Cienegas, Coahuila.</title>
        <authorList>
            <person name="Olmedo-Alvarez G."/>
        </authorList>
    </citation>
    <scope>NUCLEOTIDE SEQUENCE [LARGE SCALE GENOMIC DNA]</scope>
    <source>
        <strain evidence="1 2">CH37_1T</strain>
    </source>
</reference>
<dbReference type="EMBL" id="VTES01000005">
    <property type="protein sequence ID" value="TYS61824.1"/>
    <property type="molecule type" value="Genomic_DNA"/>
</dbReference>
<dbReference type="Proteomes" id="UP000323732">
    <property type="component" value="Unassembled WGS sequence"/>
</dbReference>
<organism evidence="1 2">
    <name type="scientific">Bacillus infantis</name>
    <dbReference type="NCBI Taxonomy" id="324767"/>
    <lineage>
        <taxon>Bacteria</taxon>
        <taxon>Bacillati</taxon>
        <taxon>Bacillota</taxon>
        <taxon>Bacilli</taxon>
        <taxon>Bacillales</taxon>
        <taxon>Bacillaceae</taxon>
        <taxon>Bacillus</taxon>
    </lineage>
</organism>
<comment type="caution">
    <text evidence="1">The sequence shown here is derived from an EMBL/GenBank/DDBJ whole genome shotgun (WGS) entry which is preliminary data.</text>
</comment>
<protein>
    <submittedName>
        <fullName evidence="1">Uncharacterized protein</fullName>
    </submittedName>
</protein>